<dbReference type="PANTHER" id="PTHR47683:SF4">
    <property type="entry name" value="PSEUDOURIDINE SYNTHASE"/>
    <property type="match status" value="1"/>
</dbReference>
<dbReference type="GO" id="GO:0000455">
    <property type="term" value="P:enzyme-directed rRNA pseudouridine synthesis"/>
    <property type="evidence" value="ECO:0007669"/>
    <property type="project" value="UniProtKB-ARBA"/>
</dbReference>
<keyword evidence="2 4" id="KW-0694">RNA-binding</keyword>
<dbReference type="CDD" id="cd00165">
    <property type="entry name" value="S4"/>
    <property type="match status" value="1"/>
</dbReference>
<dbReference type="PANTHER" id="PTHR47683">
    <property type="entry name" value="PSEUDOURIDINE SYNTHASE FAMILY PROTEIN-RELATED"/>
    <property type="match status" value="1"/>
</dbReference>
<evidence type="ECO:0000256" key="1">
    <source>
        <dbReference type="ARBA" id="ARBA00008348"/>
    </source>
</evidence>
<proteinExistence type="inferred from homology"/>
<dbReference type="SMART" id="SM00363">
    <property type="entry name" value="S4"/>
    <property type="match status" value="1"/>
</dbReference>
<organism evidence="8 9">
    <name type="scientific">Hydrogenibacillus schlegelii</name>
    <name type="common">Bacillus schlegelii</name>
    <dbReference type="NCBI Taxonomy" id="1484"/>
    <lineage>
        <taxon>Bacteria</taxon>
        <taxon>Bacillati</taxon>
        <taxon>Bacillota</taxon>
        <taxon>Bacilli</taxon>
        <taxon>Bacillales</taxon>
        <taxon>Bacillales Family X. Incertae Sedis</taxon>
        <taxon>Hydrogenibacillus</taxon>
    </lineage>
</organism>
<dbReference type="PROSITE" id="PS50889">
    <property type="entry name" value="S4"/>
    <property type="match status" value="1"/>
</dbReference>
<dbReference type="InterPro" id="IPR018496">
    <property type="entry name" value="PsdUridine_synth_RsuA/RluB_CS"/>
</dbReference>
<dbReference type="Gene3D" id="3.10.290.10">
    <property type="entry name" value="RNA-binding S4 domain"/>
    <property type="match status" value="1"/>
</dbReference>
<accession>A0A2T5GCR3</accession>
<evidence type="ECO:0000259" key="6">
    <source>
        <dbReference type="SMART" id="SM00363"/>
    </source>
</evidence>
<dbReference type="InterPro" id="IPR036986">
    <property type="entry name" value="S4_RNA-bd_sf"/>
</dbReference>
<evidence type="ECO:0000313" key="8">
    <source>
        <dbReference type="EMBL" id="PTQ53971.1"/>
    </source>
</evidence>
<dbReference type="InterPro" id="IPR050343">
    <property type="entry name" value="RsuA_PseudoU_synthase"/>
</dbReference>
<dbReference type="Pfam" id="PF01479">
    <property type="entry name" value="S4"/>
    <property type="match status" value="1"/>
</dbReference>
<evidence type="ECO:0000256" key="4">
    <source>
        <dbReference type="PROSITE-ProRule" id="PRU00182"/>
    </source>
</evidence>
<dbReference type="InterPro" id="IPR006145">
    <property type="entry name" value="PsdUridine_synth_RsuA/RluA"/>
</dbReference>
<sequence length="244" mass="26766">MRLDKLLAHMGYGTRREVKKLIKSGAVEVNGAVPPSPDVHVDPAADRVTVFEAPVRYVAHVVYMLNKPPGVVSATVDRRQETVLDLVPAELWRPGLFPVGRLDKDARGLLLITDDGQLGHRLAAPRWAVEKTYVVEVDGVLTEADVRRFAAGMVLDDGTRLRPATLEIVAGGPRSMARVTVTEGKYHQVKRMFLAVGKAVVDLKRIRIGPIVLDPDLPEGAVRPLTPEEEAALRAMVGLEKKKR</sequence>
<evidence type="ECO:0000256" key="2">
    <source>
        <dbReference type="ARBA" id="ARBA00022884"/>
    </source>
</evidence>
<dbReference type="OrthoDB" id="9807213at2"/>
<dbReference type="Proteomes" id="UP000244180">
    <property type="component" value="Unassembled WGS sequence"/>
</dbReference>
<dbReference type="NCBIfam" id="TIGR00093">
    <property type="entry name" value="pseudouridine synthase"/>
    <property type="match status" value="1"/>
</dbReference>
<dbReference type="Proteomes" id="UP000748108">
    <property type="component" value="Unassembled WGS sequence"/>
</dbReference>
<dbReference type="InterPro" id="IPR000748">
    <property type="entry name" value="PsdUridine_synth_RsuA/RluB/E/F"/>
</dbReference>
<dbReference type="PROSITE" id="PS01149">
    <property type="entry name" value="PSI_RSU"/>
    <property type="match status" value="1"/>
</dbReference>
<dbReference type="Gene3D" id="3.30.70.1560">
    <property type="entry name" value="Alpha-L RNA-binding motif"/>
    <property type="match status" value="1"/>
</dbReference>
<evidence type="ECO:0000256" key="5">
    <source>
        <dbReference type="RuleBase" id="RU003887"/>
    </source>
</evidence>
<dbReference type="InterPro" id="IPR002942">
    <property type="entry name" value="S4_RNA-bd"/>
</dbReference>
<feature type="domain" description="RNA-binding S4" evidence="6">
    <location>
        <begin position="1"/>
        <end position="59"/>
    </location>
</feature>
<dbReference type="Pfam" id="PF00849">
    <property type="entry name" value="PseudoU_synth_2"/>
    <property type="match status" value="1"/>
</dbReference>
<dbReference type="Gene3D" id="3.30.70.580">
    <property type="entry name" value="Pseudouridine synthase I, catalytic domain, N-terminal subdomain"/>
    <property type="match status" value="1"/>
</dbReference>
<reference evidence="8 9" key="1">
    <citation type="submission" date="2017-08" db="EMBL/GenBank/DDBJ databases">
        <title>Burning lignite coal seam in the remote Altai Mountains harbors a hydrogen-driven thermophilic microbial community.</title>
        <authorList>
            <person name="Kadnikov V.V."/>
            <person name="Mardanov A.V."/>
            <person name="Ivasenko D."/>
            <person name="Beletsky A.V."/>
            <person name="Karnachuk O.V."/>
            <person name="Ravin N.V."/>
        </authorList>
    </citation>
    <scope>NUCLEOTIDE SEQUENCE [LARGE SCALE GENOMIC DNA]</scope>
    <source>
        <strain evidence="8">AL33</strain>
    </source>
</reference>
<evidence type="ECO:0000313" key="9">
    <source>
        <dbReference type="Proteomes" id="UP000244180"/>
    </source>
</evidence>
<dbReference type="GO" id="GO:0120159">
    <property type="term" value="F:rRNA pseudouridine synthase activity"/>
    <property type="evidence" value="ECO:0007669"/>
    <property type="project" value="UniProtKB-ARBA"/>
</dbReference>
<comment type="similarity">
    <text evidence="1 5">Belongs to the pseudouridine synthase RsuA family.</text>
</comment>
<dbReference type="CDD" id="cd02553">
    <property type="entry name" value="PseudoU_synth_RsuA"/>
    <property type="match status" value="1"/>
</dbReference>
<dbReference type="EMBL" id="PEBV01000008">
    <property type="protein sequence ID" value="PTQ53971.1"/>
    <property type="molecule type" value="Genomic_DNA"/>
</dbReference>
<reference evidence="7" key="2">
    <citation type="journal article" date="2021" name="Microbiology">
        <title>Metagenomic Analysis of the Microbial Community in the Underground Coal Fire Area (Kemerovo Region, Russia) Revealed Predominance of Thermophilic Members of the Phyla Deinococcus-thermus, Aquificae, and Firmicutes.</title>
        <authorList>
            <person name="Kadnikov V."/>
            <person name="Mardanov A.V."/>
            <person name="Beletsky A.V."/>
            <person name="Karnachuk O.V."/>
            <person name="Ravin N.V."/>
        </authorList>
    </citation>
    <scope>NUCLEOTIDE SEQUENCE</scope>
    <source>
        <strain evidence="7">RBS10-49</strain>
    </source>
</reference>
<name>A0A2T5GCR3_HYDSH</name>
<dbReference type="RefSeq" id="WP_082718478.1">
    <property type="nucleotide sequence ID" value="NZ_CBCSAS010000018.1"/>
</dbReference>
<dbReference type="GO" id="GO:0005829">
    <property type="term" value="C:cytosol"/>
    <property type="evidence" value="ECO:0007669"/>
    <property type="project" value="UniProtKB-ARBA"/>
</dbReference>
<dbReference type="EC" id="5.4.99.-" evidence="5"/>
<dbReference type="InterPro" id="IPR042092">
    <property type="entry name" value="PsdUridine_s_RsuA/RluB/E/F_cat"/>
</dbReference>
<protein>
    <recommendedName>
        <fullName evidence="5">Pseudouridine synthase</fullName>
        <ecNumber evidence="5">5.4.99.-</ecNumber>
    </recommendedName>
</protein>
<evidence type="ECO:0000256" key="3">
    <source>
        <dbReference type="ARBA" id="ARBA00023235"/>
    </source>
</evidence>
<evidence type="ECO:0000313" key="7">
    <source>
        <dbReference type="EMBL" id="MBT9281620.1"/>
    </source>
</evidence>
<dbReference type="InterPro" id="IPR020103">
    <property type="entry name" value="PsdUridine_synth_cat_dom_sf"/>
</dbReference>
<dbReference type="AlphaFoldDB" id="A0A2T5GCR3"/>
<dbReference type="SUPFAM" id="SSF55174">
    <property type="entry name" value="Alpha-L RNA-binding motif"/>
    <property type="match status" value="1"/>
</dbReference>
<dbReference type="FunFam" id="3.30.70.1560:FF:000001">
    <property type="entry name" value="Pseudouridine synthase"/>
    <property type="match status" value="1"/>
</dbReference>
<gene>
    <name evidence="8" type="ORF">HSCHL_1124</name>
    <name evidence="7" type="ORF">KM312_02985</name>
</gene>
<dbReference type="InterPro" id="IPR020094">
    <property type="entry name" value="TruA/RsuA/RluB/E/F_N"/>
</dbReference>
<comment type="caution">
    <text evidence="8">The sequence shown here is derived from an EMBL/GenBank/DDBJ whole genome shotgun (WGS) entry which is preliminary data.</text>
</comment>
<dbReference type="GO" id="GO:0003723">
    <property type="term" value="F:RNA binding"/>
    <property type="evidence" value="ECO:0007669"/>
    <property type="project" value="UniProtKB-KW"/>
</dbReference>
<dbReference type="EMBL" id="JAHHQF010000040">
    <property type="protein sequence ID" value="MBT9281620.1"/>
    <property type="molecule type" value="Genomic_DNA"/>
</dbReference>
<keyword evidence="3 5" id="KW-0413">Isomerase</keyword>
<dbReference type="SUPFAM" id="SSF55120">
    <property type="entry name" value="Pseudouridine synthase"/>
    <property type="match status" value="1"/>
</dbReference>